<dbReference type="EMBL" id="JAODUP010000939">
    <property type="protein sequence ID" value="KAK2142564.1"/>
    <property type="molecule type" value="Genomic_DNA"/>
</dbReference>
<evidence type="ECO:0000259" key="4">
    <source>
        <dbReference type="PROSITE" id="PS51845"/>
    </source>
</evidence>
<dbReference type="PANTHER" id="PTHR11347">
    <property type="entry name" value="CYCLIC NUCLEOTIDE PHOSPHODIESTERASE"/>
    <property type="match status" value="1"/>
</dbReference>
<protein>
    <recommendedName>
        <fullName evidence="4">PDEase domain-containing protein</fullName>
    </recommendedName>
</protein>
<evidence type="ECO:0000256" key="3">
    <source>
        <dbReference type="SAM" id="MobiDB-lite"/>
    </source>
</evidence>
<comment type="caution">
    <text evidence="5">The sequence shown here is derived from an EMBL/GenBank/DDBJ whole genome shotgun (WGS) entry which is preliminary data.</text>
</comment>
<feature type="region of interest" description="Disordered" evidence="3">
    <location>
        <begin position="95"/>
        <end position="145"/>
    </location>
</feature>
<keyword evidence="1" id="KW-0479">Metal-binding</keyword>
<evidence type="ECO:0000313" key="6">
    <source>
        <dbReference type="Proteomes" id="UP001208570"/>
    </source>
</evidence>
<feature type="domain" description="PDEase" evidence="4">
    <location>
        <begin position="1"/>
        <end position="68"/>
    </location>
</feature>
<keyword evidence="6" id="KW-1185">Reference proteome</keyword>
<dbReference type="InterPro" id="IPR036971">
    <property type="entry name" value="PDEase_catalytic_dom_sf"/>
</dbReference>
<dbReference type="GO" id="GO:0007165">
    <property type="term" value="P:signal transduction"/>
    <property type="evidence" value="ECO:0007669"/>
    <property type="project" value="InterPro"/>
</dbReference>
<feature type="compositionally biased region" description="Polar residues" evidence="3">
    <location>
        <begin position="134"/>
        <end position="145"/>
    </location>
</feature>
<gene>
    <name evidence="5" type="ORF">LSH36_939g00002</name>
</gene>
<dbReference type="Proteomes" id="UP001208570">
    <property type="component" value="Unassembled WGS sequence"/>
</dbReference>
<reference evidence="5" key="1">
    <citation type="journal article" date="2023" name="Mol. Biol. Evol.">
        <title>Third-Generation Sequencing Reveals the Adaptive Role of the Epigenome in Three Deep-Sea Polychaetes.</title>
        <authorList>
            <person name="Perez M."/>
            <person name="Aroh O."/>
            <person name="Sun Y."/>
            <person name="Lan Y."/>
            <person name="Juniper S.K."/>
            <person name="Young C.R."/>
            <person name="Angers B."/>
            <person name="Qian P.Y."/>
        </authorList>
    </citation>
    <scope>NUCLEOTIDE SEQUENCE</scope>
    <source>
        <strain evidence="5">P08H-3</strain>
    </source>
</reference>
<feature type="region of interest" description="Disordered" evidence="3">
    <location>
        <begin position="70"/>
        <end position="89"/>
    </location>
</feature>
<dbReference type="Gene3D" id="1.10.1300.10">
    <property type="entry name" value="3'5'-cyclic nucleotide phosphodiesterase, catalytic domain"/>
    <property type="match status" value="1"/>
</dbReference>
<sequence>MRVCLFFRCQAMMDRRKQEELPKMQVGFIDAICTPIYKLLTEVENGLDPLYQGCTNNRQQWQSLADKVIAQDQKNANPPPQTELNKKKSADLVVAEKNQKNSSAGTKVRDSPEKIYTNPPKEAIPPSPDKDNPIKSNNSKTCEIL</sequence>
<evidence type="ECO:0000256" key="2">
    <source>
        <dbReference type="ARBA" id="ARBA00022801"/>
    </source>
</evidence>
<dbReference type="InterPro" id="IPR002073">
    <property type="entry name" value="PDEase_catalytic_dom"/>
</dbReference>
<dbReference type="AlphaFoldDB" id="A0AAD9IXL2"/>
<evidence type="ECO:0000256" key="1">
    <source>
        <dbReference type="ARBA" id="ARBA00022723"/>
    </source>
</evidence>
<dbReference type="PROSITE" id="PS51845">
    <property type="entry name" value="PDEASE_I_2"/>
    <property type="match status" value="1"/>
</dbReference>
<proteinExistence type="predicted"/>
<keyword evidence="2" id="KW-0378">Hydrolase</keyword>
<accession>A0AAD9IXL2</accession>
<dbReference type="Pfam" id="PF00233">
    <property type="entry name" value="PDEase_I"/>
    <property type="match status" value="1"/>
</dbReference>
<dbReference type="GO" id="GO:0046872">
    <property type="term" value="F:metal ion binding"/>
    <property type="evidence" value="ECO:0007669"/>
    <property type="project" value="UniProtKB-KW"/>
</dbReference>
<evidence type="ECO:0000313" key="5">
    <source>
        <dbReference type="EMBL" id="KAK2142564.1"/>
    </source>
</evidence>
<dbReference type="SUPFAM" id="SSF109604">
    <property type="entry name" value="HD-domain/PDEase-like"/>
    <property type="match status" value="1"/>
</dbReference>
<dbReference type="GO" id="GO:0004114">
    <property type="term" value="F:3',5'-cyclic-nucleotide phosphodiesterase activity"/>
    <property type="evidence" value="ECO:0007669"/>
    <property type="project" value="InterPro"/>
</dbReference>
<name>A0AAD9IXL2_9ANNE</name>
<organism evidence="5 6">
    <name type="scientific">Paralvinella palmiformis</name>
    <dbReference type="NCBI Taxonomy" id="53620"/>
    <lineage>
        <taxon>Eukaryota</taxon>
        <taxon>Metazoa</taxon>
        <taxon>Spiralia</taxon>
        <taxon>Lophotrochozoa</taxon>
        <taxon>Annelida</taxon>
        <taxon>Polychaeta</taxon>
        <taxon>Sedentaria</taxon>
        <taxon>Canalipalpata</taxon>
        <taxon>Terebellida</taxon>
        <taxon>Terebelliformia</taxon>
        <taxon>Alvinellidae</taxon>
        <taxon>Paralvinella</taxon>
    </lineage>
</organism>